<dbReference type="OrthoDB" id="8177309at2"/>
<name>A0A250B7N5_9GAMM</name>
<dbReference type="RefSeq" id="WP_095848706.1">
    <property type="nucleotide sequence ID" value="NZ_CAMKXY010000004.1"/>
</dbReference>
<dbReference type="EMBL" id="CP014136">
    <property type="protein sequence ID" value="ATA22115.1"/>
    <property type="molecule type" value="Genomic_DNA"/>
</dbReference>
<keyword evidence="2" id="KW-1185">Reference proteome</keyword>
<evidence type="ECO:0000313" key="1">
    <source>
        <dbReference type="EMBL" id="ATA22115.1"/>
    </source>
</evidence>
<protein>
    <submittedName>
        <fullName evidence="1">Uncharacterized protein</fullName>
    </submittedName>
</protein>
<accession>A0A250B7N5</accession>
<evidence type="ECO:0000313" key="2">
    <source>
        <dbReference type="Proteomes" id="UP000217182"/>
    </source>
</evidence>
<dbReference type="Proteomes" id="UP000217182">
    <property type="component" value="Chromosome"/>
</dbReference>
<dbReference type="KEGG" id="gqu:AWC35_23820"/>
<sequence length="392" mass="44807">MAVYHLSTRINSNVPADSLLYDLCIYRMDSERNKYSLVDVKQQPFLGNYETQSHMTGNINESLSIIYIMEMKLYRKTMLHTHCVTPVPFTKMYTLEEFASGKAWSPVKRENPCYFESKGTMKPESQGGETKQIKITIPERPFIAKEYPIGTPQDPFEKNKIESEINDRFYHYSYPYQDRASVCGPAAFFYCVQMDRPDVYAQAARELWRYGKTKIGALSISPGEGCKHPSGMFYTSGGQPRILGLDWMTLAGLRDSENTMLSFDALDSPVAGITMWQTLTEWFEKAGYEKVFSNVGITQAGVRGIRDLNKYVEQGYKVVTLINDGLLEGSTNNTTLPTHWVVWDGSVTQDDNGYVNLKLFSWGKSANWIKQKKDLQFFINRFFGGMVFKPLK</sequence>
<gene>
    <name evidence="1" type="ORF">AWC35_23820</name>
</gene>
<organism evidence="1 2">
    <name type="scientific">Gibbsiella quercinecans</name>
    <dbReference type="NCBI Taxonomy" id="929813"/>
    <lineage>
        <taxon>Bacteria</taxon>
        <taxon>Pseudomonadati</taxon>
        <taxon>Pseudomonadota</taxon>
        <taxon>Gammaproteobacteria</taxon>
        <taxon>Enterobacterales</taxon>
        <taxon>Yersiniaceae</taxon>
        <taxon>Gibbsiella</taxon>
    </lineage>
</organism>
<dbReference type="AlphaFoldDB" id="A0A250B7N5"/>
<proteinExistence type="predicted"/>
<reference evidence="1 2" key="1">
    <citation type="submission" date="2016-01" db="EMBL/GenBank/DDBJ databases">
        <authorList>
            <person name="Oliw E.H."/>
        </authorList>
    </citation>
    <scope>NUCLEOTIDE SEQUENCE [LARGE SCALE GENOMIC DNA]</scope>
    <source>
        <strain evidence="1 2">FRB97</strain>
    </source>
</reference>